<keyword evidence="5 7" id="KW-1133">Transmembrane helix</keyword>
<keyword evidence="3" id="KW-1003">Cell membrane</keyword>
<evidence type="ECO:0000256" key="3">
    <source>
        <dbReference type="ARBA" id="ARBA00022475"/>
    </source>
</evidence>
<protein>
    <recommendedName>
        <fullName evidence="7">UPF0056 membrane protein</fullName>
    </recommendedName>
</protein>
<keyword evidence="6 7" id="KW-0472">Membrane</keyword>
<feature type="transmembrane region" description="Helical" evidence="7">
    <location>
        <begin position="185"/>
        <end position="212"/>
    </location>
</feature>
<dbReference type="PANTHER" id="PTHR33508">
    <property type="entry name" value="UPF0056 MEMBRANE PROTEIN YHCE"/>
    <property type="match status" value="1"/>
</dbReference>
<keyword evidence="8" id="KW-0614">Plasmid</keyword>
<feature type="transmembrane region" description="Helical" evidence="7">
    <location>
        <begin position="74"/>
        <end position="96"/>
    </location>
</feature>
<dbReference type="HOGENOM" id="CLU_1275317_0_0_5"/>
<dbReference type="KEGG" id="rhl:LPU83_pLPU83d_0659"/>
<organism evidence="8 9">
    <name type="scientific">Rhizobium favelukesii</name>
    <dbReference type="NCBI Taxonomy" id="348824"/>
    <lineage>
        <taxon>Bacteria</taxon>
        <taxon>Pseudomonadati</taxon>
        <taxon>Pseudomonadota</taxon>
        <taxon>Alphaproteobacteria</taxon>
        <taxon>Hyphomicrobiales</taxon>
        <taxon>Rhizobiaceae</taxon>
        <taxon>Rhizobium/Agrobacterium group</taxon>
        <taxon>Rhizobium</taxon>
    </lineage>
</organism>
<name>W6RPE1_9HYPH</name>
<evidence type="ECO:0000256" key="1">
    <source>
        <dbReference type="ARBA" id="ARBA00004651"/>
    </source>
</evidence>
<sequence>MDFSVIDVDLVVTLLLLLLIGMGPKIALVPFLEKTKHLEPAIQRSVGRRTVVTAVVTAIVLFATGALLMRLLHITAGTVAVAGAIILAILAIEMVAAPGKKVEEDAGVQAEPNRVAIYPLAVPYLLNPVGITIMIVASGEVVSIASAGLVLGLILLVGAFDYLVFSNIDKLAMRLNPVSLIISEVVFGILLTAVAVEMMVFGLGLLGIIAAAKH</sequence>
<feature type="transmembrane region" description="Helical" evidence="7">
    <location>
        <begin position="143"/>
        <end position="164"/>
    </location>
</feature>
<dbReference type="PANTHER" id="PTHR33508:SF1">
    <property type="entry name" value="UPF0056 MEMBRANE PROTEIN YHCE"/>
    <property type="match status" value="1"/>
</dbReference>
<feature type="transmembrane region" description="Helical" evidence="7">
    <location>
        <begin position="12"/>
        <end position="31"/>
    </location>
</feature>
<reference evidence="8" key="1">
    <citation type="submission" date="2013-11" db="EMBL/GenBank/DDBJ databases">
        <title>Draft genome sequence of the broad-host-range Rhizobium sp. LPU83 strain, a member of the low-genetic diversity Oregon-like Rhizobium sp. group.</title>
        <authorList>
            <person name="Wibberg D."/>
            <person name="Puehler A."/>
            <person name="Schlueter A."/>
        </authorList>
    </citation>
    <scope>NUCLEOTIDE SEQUENCE [LARGE SCALE GENOMIC DNA]</scope>
    <source>
        <strain evidence="8">LPU83</strain>
        <plasmid evidence="8">pLPU83d</plasmid>
    </source>
</reference>
<dbReference type="Proteomes" id="UP000019443">
    <property type="component" value="Plasmid pLPU83d"/>
</dbReference>
<comment type="similarity">
    <text evidence="2 7">Belongs to the UPF0056 (MarC) family.</text>
</comment>
<gene>
    <name evidence="8" type="ORF">LPU83_pLPU83d_0659</name>
</gene>
<comment type="subcellular location">
    <subcellularLocation>
        <location evidence="1 7">Cell membrane</location>
        <topology evidence="1 7">Multi-pass membrane protein</topology>
    </subcellularLocation>
</comment>
<evidence type="ECO:0000256" key="7">
    <source>
        <dbReference type="RuleBase" id="RU362048"/>
    </source>
</evidence>
<dbReference type="EMBL" id="HG916855">
    <property type="protein sequence ID" value="CDM62030.1"/>
    <property type="molecule type" value="Genomic_DNA"/>
</dbReference>
<evidence type="ECO:0000256" key="2">
    <source>
        <dbReference type="ARBA" id="ARBA00009784"/>
    </source>
</evidence>
<evidence type="ECO:0000256" key="6">
    <source>
        <dbReference type="ARBA" id="ARBA00023136"/>
    </source>
</evidence>
<dbReference type="PATRIC" id="fig|348824.6.peg.6312"/>
<dbReference type="AlphaFoldDB" id="W6RPE1"/>
<keyword evidence="4 7" id="KW-0812">Transmembrane</keyword>
<dbReference type="GO" id="GO:0005886">
    <property type="term" value="C:plasma membrane"/>
    <property type="evidence" value="ECO:0007669"/>
    <property type="project" value="UniProtKB-SubCell"/>
</dbReference>
<feature type="transmembrane region" description="Helical" evidence="7">
    <location>
        <begin position="51"/>
        <end position="68"/>
    </location>
</feature>
<feature type="transmembrane region" description="Helical" evidence="7">
    <location>
        <begin position="117"/>
        <end position="137"/>
    </location>
</feature>
<keyword evidence="9" id="KW-1185">Reference proteome</keyword>
<accession>W6RPE1</accession>
<evidence type="ECO:0000256" key="4">
    <source>
        <dbReference type="ARBA" id="ARBA00022692"/>
    </source>
</evidence>
<geneLocation type="plasmid" evidence="8 9">
    <name>pLPU83d</name>
</geneLocation>
<dbReference type="RefSeq" id="WP_024315554.1">
    <property type="nucleotide sequence ID" value="NZ_ATTO01000022.1"/>
</dbReference>
<dbReference type="Pfam" id="PF01914">
    <property type="entry name" value="MarC"/>
    <property type="match status" value="1"/>
</dbReference>
<evidence type="ECO:0000313" key="9">
    <source>
        <dbReference type="Proteomes" id="UP000019443"/>
    </source>
</evidence>
<evidence type="ECO:0000313" key="8">
    <source>
        <dbReference type="EMBL" id="CDM62030.1"/>
    </source>
</evidence>
<dbReference type="InterPro" id="IPR002771">
    <property type="entry name" value="Multi_antbiot-R_MarC"/>
</dbReference>
<evidence type="ECO:0000256" key="5">
    <source>
        <dbReference type="ARBA" id="ARBA00022989"/>
    </source>
</evidence>
<proteinExistence type="inferred from homology"/>